<protein>
    <submittedName>
        <fullName evidence="1">Uncharacterized protein</fullName>
    </submittedName>
</protein>
<accession>A0A1V0UP19</accession>
<dbReference type="Proteomes" id="UP000192727">
    <property type="component" value="Chromosome"/>
</dbReference>
<organism evidence="1 2">
    <name type="scientific">Paenibacillus larvae subsp. pulvifaciens</name>
    <dbReference type="NCBI Taxonomy" id="1477"/>
    <lineage>
        <taxon>Bacteria</taxon>
        <taxon>Bacillati</taxon>
        <taxon>Bacillota</taxon>
        <taxon>Bacilli</taxon>
        <taxon>Bacillales</taxon>
        <taxon>Paenibacillaceae</taxon>
        <taxon>Paenibacillus</taxon>
    </lineage>
</organism>
<dbReference type="AlphaFoldDB" id="A0A1V0UP19"/>
<evidence type="ECO:0000313" key="2">
    <source>
        <dbReference type="Proteomes" id="UP000192727"/>
    </source>
</evidence>
<sequence length="86" mass="10179">MNKFKIELLEKAFENYNKHGNSEAWCQCKNMNDWMYYSEAIRHLVDEGYITTDDDFDPDENDVFLAIAKPIRYELTTKGLSYIKEG</sequence>
<reference evidence="1 2" key="1">
    <citation type="submission" date="2017-03" db="EMBL/GenBank/DDBJ databases">
        <title>Paenibacillus larvae genome sequencing.</title>
        <authorList>
            <person name="Dingman D.W."/>
        </authorList>
    </citation>
    <scope>NUCLEOTIDE SEQUENCE [LARGE SCALE GENOMIC DNA]</scope>
    <source>
        <strain evidence="1 2">SAG 10367</strain>
    </source>
</reference>
<proteinExistence type="predicted"/>
<gene>
    <name evidence="1" type="ORF">B7C51_01125</name>
</gene>
<evidence type="ECO:0000313" key="1">
    <source>
        <dbReference type="EMBL" id="ARF66708.1"/>
    </source>
</evidence>
<dbReference type="RefSeq" id="WP_083038243.1">
    <property type="nucleotide sequence ID" value="NZ_CP020557.1"/>
</dbReference>
<dbReference type="EMBL" id="CP020557">
    <property type="protein sequence ID" value="ARF66708.1"/>
    <property type="molecule type" value="Genomic_DNA"/>
</dbReference>
<name>A0A1V0UP19_9BACL</name>